<accession>A0AAD9WR28</accession>
<organism evidence="1 2">
    <name type="scientific">Dipteronia dyeriana</name>
    <dbReference type="NCBI Taxonomy" id="168575"/>
    <lineage>
        <taxon>Eukaryota</taxon>
        <taxon>Viridiplantae</taxon>
        <taxon>Streptophyta</taxon>
        <taxon>Embryophyta</taxon>
        <taxon>Tracheophyta</taxon>
        <taxon>Spermatophyta</taxon>
        <taxon>Magnoliopsida</taxon>
        <taxon>eudicotyledons</taxon>
        <taxon>Gunneridae</taxon>
        <taxon>Pentapetalae</taxon>
        <taxon>rosids</taxon>
        <taxon>malvids</taxon>
        <taxon>Sapindales</taxon>
        <taxon>Sapindaceae</taxon>
        <taxon>Hippocastanoideae</taxon>
        <taxon>Acereae</taxon>
        <taxon>Dipteronia</taxon>
    </lineage>
</organism>
<comment type="caution">
    <text evidence="1">The sequence shown here is derived from an EMBL/GenBank/DDBJ whole genome shotgun (WGS) entry which is preliminary data.</text>
</comment>
<evidence type="ECO:0000313" key="1">
    <source>
        <dbReference type="EMBL" id="KAK2640544.1"/>
    </source>
</evidence>
<evidence type="ECO:0000313" key="2">
    <source>
        <dbReference type="Proteomes" id="UP001280121"/>
    </source>
</evidence>
<proteinExistence type="predicted"/>
<gene>
    <name evidence="1" type="ORF">Ddye_028339</name>
</gene>
<reference evidence="1" key="1">
    <citation type="journal article" date="2023" name="Plant J.">
        <title>Genome sequences and population genomics provide insights into the demographic history, inbreeding, and mutation load of two 'living fossil' tree species of Dipteronia.</title>
        <authorList>
            <person name="Feng Y."/>
            <person name="Comes H.P."/>
            <person name="Chen J."/>
            <person name="Zhu S."/>
            <person name="Lu R."/>
            <person name="Zhang X."/>
            <person name="Li P."/>
            <person name="Qiu J."/>
            <person name="Olsen K.M."/>
            <person name="Qiu Y."/>
        </authorList>
    </citation>
    <scope>NUCLEOTIDE SEQUENCE</scope>
    <source>
        <strain evidence="1">KIB01</strain>
    </source>
</reference>
<name>A0AAD9WR28_9ROSI</name>
<dbReference type="EMBL" id="JANJYI010000008">
    <property type="protein sequence ID" value="KAK2640544.1"/>
    <property type="molecule type" value="Genomic_DNA"/>
</dbReference>
<keyword evidence="2" id="KW-1185">Reference proteome</keyword>
<dbReference type="AlphaFoldDB" id="A0AAD9WR28"/>
<protein>
    <submittedName>
        <fullName evidence="1">Uncharacterized protein</fullName>
    </submittedName>
</protein>
<sequence>MFRKPWHEYFLEIQNEEQFLPWEMTCEHCGICMLGDPSAQANRIVEGTTHDLLGGDGPDACASRNGWVAAHDIIYGSSSEIDARQSSGMAFCFRHHSSPGT</sequence>
<dbReference type="Proteomes" id="UP001280121">
    <property type="component" value="Unassembled WGS sequence"/>
</dbReference>